<accession>A0ABS2R3X2</accession>
<keyword evidence="7 8" id="KW-0472">Membrane</keyword>
<evidence type="ECO:0000256" key="4">
    <source>
        <dbReference type="ARBA" id="ARBA00022475"/>
    </source>
</evidence>
<evidence type="ECO:0000256" key="8">
    <source>
        <dbReference type="RuleBase" id="RU363043"/>
    </source>
</evidence>
<feature type="domain" description="ABC transmembrane type-1" evidence="9">
    <location>
        <begin position="62"/>
        <end position="279"/>
    </location>
</feature>
<organism evidence="10 11">
    <name type="scientific">Siminovitchia thermophila</name>
    <dbReference type="NCBI Taxonomy" id="1245522"/>
    <lineage>
        <taxon>Bacteria</taxon>
        <taxon>Bacillati</taxon>
        <taxon>Bacillota</taxon>
        <taxon>Bacilli</taxon>
        <taxon>Bacillales</taxon>
        <taxon>Bacillaceae</taxon>
        <taxon>Siminovitchia</taxon>
    </lineage>
</organism>
<dbReference type="PANTHER" id="PTHR43470:SF4">
    <property type="entry name" value="ABC TRANSPORTER PERMEASE PROTEIN YQGI-RELATED"/>
    <property type="match status" value="1"/>
</dbReference>
<dbReference type="SUPFAM" id="SSF161098">
    <property type="entry name" value="MetI-like"/>
    <property type="match status" value="1"/>
</dbReference>
<sequence>MNRKVANRIATIVFYLIAAVLVVVLAALLGYSVYQGFPQISREFITSPPNIFAEGGGIGPQLFNSFYLMVLSMLMATPVALGAGIYLAEYAKKNVWTEWIRALIEMLASLPSIVIGIFIFLTFVVHMGWGFSILSGAVALAIFNMPLLVQVVEESVRSVPKQQKQAGLALGVSQWETIAHIVLPAALPEIVTGMILGAGRVFGEAGALIYTAGMSSPNLDFANWNPFSPSSPLNPMRPAETLAVHIWKVNGESIVPDAEAISSGATLLLILSIFICNISARIIGAFVYRRLTSSSK</sequence>
<dbReference type="PANTHER" id="PTHR43470">
    <property type="entry name" value="PHOSPHATE TRANSPORT SYSTEM PERMEASE PROTEIN PSTA-RELATED"/>
    <property type="match status" value="1"/>
</dbReference>
<name>A0ABS2R3X2_9BACI</name>
<keyword evidence="11" id="KW-1185">Reference proteome</keyword>
<evidence type="ECO:0000256" key="6">
    <source>
        <dbReference type="ARBA" id="ARBA00022989"/>
    </source>
</evidence>
<dbReference type="CDD" id="cd06261">
    <property type="entry name" value="TM_PBP2"/>
    <property type="match status" value="1"/>
</dbReference>
<feature type="transmembrane region" description="Helical" evidence="8">
    <location>
        <begin position="66"/>
        <end position="87"/>
    </location>
</feature>
<evidence type="ECO:0000313" key="10">
    <source>
        <dbReference type="EMBL" id="MBM7713854.1"/>
    </source>
</evidence>
<keyword evidence="6 8" id="KW-1133">Transmembrane helix</keyword>
<comment type="similarity">
    <text evidence="2 8">Belongs to the binding-protein-dependent transport system permease family. CysTW subfamily.</text>
</comment>
<dbReference type="InterPro" id="IPR035906">
    <property type="entry name" value="MetI-like_sf"/>
</dbReference>
<dbReference type="Pfam" id="PF00528">
    <property type="entry name" value="BPD_transp_1"/>
    <property type="match status" value="1"/>
</dbReference>
<evidence type="ECO:0000256" key="5">
    <source>
        <dbReference type="ARBA" id="ARBA00022692"/>
    </source>
</evidence>
<keyword evidence="3" id="KW-0813">Transport</keyword>
<feature type="transmembrane region" description="Helical" evidence="8">
    <location>
        <begin position="129"/>
        <end position="152"/>
    </location>
</feature>
<evidence type="ECO:0000313" key="11">
    <source>
        <dbReference type="Proteomes" id="UP000823485"/>
    </source>
</evidence>
<gene>
    <name evidence="10" type="ORF">JOC94_000824</name>
</gene>
<evidence type="ECO:0000259" key="9">
    <source>
        <dbReference type="PROSITE" id="PS50928"/>
    </source>
</evidence>
<comment type="caution">
    <text evidence="8">Lacks conserved residue(s) required for the propagation of feature annotation.</text>
</comment>
<evidence type="ECO:0000256" key="3">
    <source>
        <dbReference type="ARBA" id="ARBA00022448"/>
    </source>
</evidence>
<proteinExistence type="inferred from homology"/>
<reference evidence="10 11" key="1">
    <citation type="submission" date="2021-01" db="EMBL/GenBank/DDBJ databases">
        <title>Genomic Encyclopedia of Type Strains, Phase IV (KMG-IV): sequencing the most valuable type-strain genomes for metagenomic binning, comparative biology and taxonomic classification.</title>
        <authorList>
            <person name="Goeker M."/>
        </authorList>
    </citation>
    <scope>NUCLEOTIDE SEQUENCE [LARGE SCALE GENOMIC DNA]</scope>
    <source>
        <strain evidence="10 11">DSM 105453</strain>
    </source>
</reference>
<feature type="transmembrane region" description="Helical" evidence="8">
    <location>
        <begin position="12"/>
        <end position="34"/>
    </location>
</feature>
<dbReference type="EMBL" id="JAFBFH010000004">
    <property type="protein sequence ID" value="MBM7713854.1"/>
    <property type="molecule type" value="Genomic_DNA"/>
</dbReference>
<dbReference type="NCBIfam" id="TIGR00974">
    <property type="entry name" value="3a0107s02c"/>
    <property type="match status" value="1"/>
</dbReference>
<comment type="caution">
    <text evidence="10">The sequence shown here is derived from an EMBL/GenBank/DDBJ whole genome shotgun (WGS) entry which is preliminary data.</text>
</comment>
<dbReference type="InterPro" id="IPR005672">
    <property type="entry name" value="Phosphate_PstA"/>
</dbReference>
<comment type="subcellular location">
    <subcellularLocation>
        <location evidence="1 8">Cell membrane</location>
        <topology evidence="1 8">Multi-pass membrane protein</topology>
    </subcellularLocation>
</comment>
<dbReference type="InterPro" id="IPR000515">
    <property type="entry name" value="MetI-like"/>
</dbReference>
<dbReference type="RefSeq" id="WP_077112892.1">
    <property type="nucleotide sequence ID" value="NZ_JAFBFH010000004.1"/>
</dbReference>
<evidence type="ECO:0000256" key="1">
    <source>
        <dbReference type="ARBA" id="ARBA00004651"/>
    </source>
</evidence>
<dbReference type="PROSITE" id="PS50928">
    <property type="entry name" value="ABC_TM1"/>
    <property type="match status" value="1"/>
</dbReference>
<dbReference type="Gene3D" id="1.10.3720.10">
    <property type="entry name" value="MetI-like"/>
    <property type="match status" value="1"/>
</dbReference>
<keyword evidence="5 8" id="KW-0812">Transmembrane</keyword>
<evidence type="ECO:0000256" key="2">
    <source>
        <dbReference type="ARBA" id="ARBA00007069"/>
    </source>
</evidence>
<feature type="transmembrane region" description="Helical" evidence="8">
    <location>
        <begin position="267"/>
        <end position="288"/>
    </location>
</feature>
<feature type="transmembrane region" description="Helical" evidence="8">
    <location>
        <begin position="99"/>
        <end position="123"/>
    </location>
</feature>
<dbReference type="Proteomes" id="UP000823485">
    <property type="component" value="Unassembled WGS sequence"/>
</dbReference>
<evidence type="ECO:0000256" key="7">
    <source>
        <dbReference type="ARBA" id="ARBA00023136"/>
    </source>
</evidence>
<keyword evidence="4 8" id="KW-1003">Cell membrane</keyword>
<protein>
    <recommendedName>
        <fullName evidence="8">Phosphate transport system permease protein PstA</fullName>
    </recommendedName>
</protein>